<dbReference type="EMBL" id="JACHLL010000007">
    <property type="protein sequence ID" value="MBB6343194.1"/>
    <property type="molecule type" value="Genomic_DNA"/>
</dbReference>
<evidence type="ECO:0000259" key="7">
    <source>
        <dbReference type="Pfam" id="PF00892"/>
    </source>
</evidence>
<comment type="similarity">
    <text evidence="2">Belongs to the EamA transporter family.</text>
</comment>
<accession>A0A7X0BUM1</accession>
<feature type="transmembrane region" description="Helical" evidence="6">
    <location>
        <begin position="277"/>
        <end position="296"/>
    </location>
</feature>
<feature type="transmembrane region" description="Helical" evidence="6">
    <location>
        <begin position="126"/>
        <end position="142"/>
    </location>
</feature>
<dbReference type="RefSeq" id="WP_184685236.1">
    <property type="nucleotide sequence ID" value="NZ_JACHLL010000007.1"/>
</dbReference>
<evidence type="ECO:0000256" key="6">
    <source>
        <dbReference type="SAM" id="Phobius"/>
    </source>
</evidence>
<organism evidence="8 9">
    <name type="scientific">Pseudomonas fluvialis</name>
    <dbReference type="NCBI Taxonomy" id="1793966"/>
    <lineage>
        <taxon>Bacteria</taxon>
        <taxon>Pseudomonadati</taxon>
        <taxon>Pseudomonadota</taxon>
        <taxon>Gammaproteobacteria</taxon>
        <taxon>Pseudomonadales</taxon>
        <taxon>Pseudomonadaceae</taxon>
        <taxon>Pseudomonas</taxon>
    </lineage>
</organism>
<dbReference type="GO" id="GO:0016020">
    <property type="term" value="C:membrane"/>
    <property type="evidence" value="ECO:0007669"/>
    <property type="project" value="UniProtKB-SubCell"/>
</dbReference>
<evidence type="ECO:0000313" key="9">
    <source>
        <dbReference type="Proteomes" id="UP000557193"/>
    </source>
</evidence>
<keyword evidence="5 6" id="KW-0472">Membrane</keyword>
<dbReference type="Pfam" id="PF00892">
    <property type="entry name" value="EamA"/>
    <property type="match status" value="2"/>
</dbReference>
<keyword evidence="9" id="KW-1185">Reference proteome</keyword>
<evidence type="ECO:0000313" key="8">
    <source>
        <dbReference type="EMBL" id="MBB6343194.1"/>
    </source>
</evidence>
<evidence type="ECO:0000256" key="5">
    <source>
        <dbReference type="ARBA" id="ARBA00023136"/>
    </source>
</evidence>
<feature type="domain" description="EamA" evidence="7">
    <location>
        <begin position="10"/>
        <end position="140"/>
    </location>
</feature>
<comment type="caution">
    <text evidence="8">The sequence shown here is derived from an EMBL/GenBank/DDBJ whole genome shotgun (WGS) entry which is preliminary data.</text>
</comment>
<evidence type="ECO:0000256" key="1">
    <source>
        <dbReference type="ARBA" id="ARBA00004141"/>
    </source>
</evidence>
<proteinExistence type="inferred from homology"/>
<dbReference type="AlphaFoldDB" id="A0A7X0BUM1"/>
<dbReference type="PANTHER" id="PTHR32322:SF2">
    <property type="entry name" value="EAMA DOMAIN-CONTAINING PROTEIN"/>
    <property type="match status" value="1"/>
</dbReference>
<feature type="transmembrane region" description="Helical" evidence="6">
    <location>
        <begin position="219"/>
        <end position="240"/>
    </location>
</feature>
<feature type="transmembrane region" description="Helical" evidence="6">
    <location>
        <begin position="40"/>
        <end position="59"/>
    </location>
</feature>
<evidence type="ECO:0000256" key="2">
    <source>
        <dbReference type="ARBA" id="ARBA00007362"/>
    </source>
</evidence>
<gene>
    <name evidence="8" type="ORF">HNP49_003392</name>
</gene>
<dbReference type="InterPro" id="IPR037185">
    <property type="entry name" value="EmrE-like"/>
</dbReference>
<feature type="transmembrane region" description="Helical" evidence="6">
    <location>
        <begin position="187"/>
        <end position="207"/>
    </location>
</feature>
<dbReference type="PANTHER" id="PTHR32322">
    <property type="entry name" value="INNER MEMBRANE TRANSPORTER"/>
    <property type="match status" value="1"/>
</dbReference>
<name>A0A7X0BUM1_9PSED</name>
<dbReference type="InterPro" id="IPR000620">
    <property type="entry name" value="EamA_dom"/>
</dbReference>
<feature type="transmembrane region" description="Helical" evidence="6">
    <location>
        <begin position="71"/>
        <end position="91"/>
    </location>
</feature>
<comment type="subcellular location">
    <subcellularLocation>
        <location evidence="1">Membrane</location>
        <topology evidence="1">Multi-pass membrane protein</topology>
    </subcellularLocation>
</comment>
<feature type="domain" description="EamA" evidence="7">
    <location>
        <begin position="157"/>
        <end position="293"/>
    </location>
</feature>
<dbReference type="SUPFAM" id="SSF103481">
    <property type="entry name" value="Multidrug resistance efflux transporter EmrE"/>
    <property type="match status" value="2"/>
</dbReference>
<keyword evidence="4 6" id="KW-1133">Transmembrane helix</keyword>
<protein>
    <submittedName>
        <fullName evidence="8">Drug/metabolite transporter (DMT)-like permease</fullName>
    </submittedName>
</protein>
<dbReference type="InterPro" id="IPR050638">
    <property type="entry name" value="AA-Vitamin_Transporters"/>
</dbReference>
<evidence type="ECO:0000256" key="4">
    <source>
        <dbReference type="ARBA" id="ARBA00022989"/>
    </source>
</evidence>
<feature type="transmembrane region" description="Helical" evidence="6">
    <location>
        <begin position="252"/>
        <end position="271"/>
    </location>
</feature>
<feature type="transmembrane region" description="Helical" evidence="6">
    <location>
        <begin position="97"/>
        <end position="119"/>
    </location>
</feature>
<dbReference type="Proteomes" id="UP000557193">
    <property type="component" value="Unassembled WGS sequence"/>
</dbReference>
<reference evidence="8 9" key="1">
    <citation type="submission" date="2020-08" db="EMBL/GenBank/DDBJ databases">
        <title>Functional genomics of gut bacteria from endangered species of beetles.</title>
        <authorList>
            <person name="Carlos-Shanley C."/>
        </authorList>
    </citation>
    <scope>NUCLEOTIDE SEQUENCE [LARGE SCALE GENOMIC DNA]</scope>
    <source>
        <strain evidence="8 9">S00202</strain>
    </source>
</reference>
<evidence type="ECO:0000256" key="3">
    <source>
        <dbReference type="ARBA" id="ARBA00022692"/>
    </source>
</evidence>
<sequence>MPSRATLAWLGLALASLIWAGNALVARAFSGTIPPLSLAFWRWAVALVIILPLVARPLWQARHILLRAGWRLWVAALLAISLYNCFLYTAALTTPAINITLVSTCLPLATFIGAGVLLGEWPSRRAWLGLIVAMLGLLYLIAKGQLGLLLGLDFAQGDLLMLLATLDWALYSLLLRRWQGYFQLPPLVLLGALVLLGTLMLTPLYAWDLYRGATFELNLPNALAILYTAALASVLAYHLWNLGVVELGAARTAMSNYLMPVFTALLGWWLLDESLQLYHWIGGGLILAGLLLAGRVQEQTT</sequence>
<feature type="transmembrane region" description="Helical" evidence="6">
    <location>
        <begin position="154"/>
        <end position="175"/>
    </location>
</feature>
<keyword evidence="3 6" id="KW-0812">Transmembrane</keyword>